<name>A0ABW3SV33_9BACT</name>
<dbReference type="InterPro" id="IPR031815">
    <property type="entry name" value="DUF5074"/>
</dbReference>
<dbReference type="Gene3D" id="2.130.10.10">
    <property type="entry name" value="YVTN repeat-like/Quinoprotein amine dehydrogenase"/>
    <property type="match status" value="1"/>
</dbReference>
<gene>
    <name evidence="2" type="ORF">ACFQ2O_16465</name>
</gene>
<evidence type="ECO:0000313" key="2">
    <source>
        <dbReference type="EMBL" id="MFD1187811.1"/>
    </source>
</evidence>
<comment type="caution">
    <text evidence="2">The sequence shown here is derived from an EMBL/GenBank/DDBJ whole genome shotgun (WGS) entry which is preliminary data.</text>
</comment>
<protein>
    <submittedName>
        <fullName evidence="2">DUF5074 domain-containing protein</fullName>
    </submittedName>
</protein>
<feature type="signal peptide" evidence="1">
    <location>
        <begin position="1"/>
        <end position="24"/>
    </location>
</feature>
<dbReference type="PANTHER" id="PTHR47197:SF3">
    <property type="entry name" value="DIHYDRO-HEME D1 DEHYDROGENASE"/>
    <property type="match status" value="1"/>
</dbReference>
<dbReference type="InterPro" id="IPR051200">
    <property type="entry name" value="Host-pathogen_enzymatic-act"/>
</dbReference>
<feature type="chain" id="PRO_5047108640" evidence="1">
    <location>
        <begin position="25"/>
        <end position="369"/>
    </location>
</feature>
<accession>A0ABW3SV33</accession>
<dbReference type="SUPFAM" id="SSF63829">
    <property type="entry name" value="Calcium-dependent phosphotriesterase"/>
    <property type="match status" value="1"/>
</dbReference>
<reference evidence="3" key="1">
    <citation type="journal article" date="2019" name="Int. J. Syst. Evol. Microbiol.">
        <title>The Global Catalogue of Microorganisms (GCM) 10K type strain sequencing project: providing services to taxonomists for standard genome sequencing and annotation.</title>
        <authorList>
            <consortium name="The Broad Institute Genomics Platform"/>
            <consortium name="The Broad Institute Genome Sequencing Center for Infectious Disease"/>
            <person name="Wu L."/>
            <person name="Ma J."/>
        </authorList>
    </citation>
    <scope>NUCLEOTIDE SEQUENCE [LARGE SCALE GENOMIC DNA]</scope>
    <source>
        <strain evidence="3">JCM 31319</strain>
    </source>
</reference>
<dbReference type="PANTHER" id="PTHR47197">
    <property type="entry name" value="PROTEIN NIRF"/>
    <property type="match status" value="1"/>
</dbReference>
<keyword evidence="1" id="KW-0732">Signal</keyword>
<proteinExistence type="predicted"/>
<dbReference type="Pfam" id="PF16819">
    <property type="entry name" value="DUF5074"/>
    <property type="match status" value="1"/>
</dbReference>
<dbReference type="InterPro" id="IPR015943">
    <property type="entry name" value="WD40/YVTN_repeat-like_dom_sf"/>
</dbReference>
<evidence type="ECO:0000313" key="3">
    <source>
        <dbReference type="Proteomes" id="UP001597094"/>
    </source>
</evidence>
<dbReference type="Proteomes" id="UP001597094">
    <property type="component" value="Unassembled WGS sequence"/>
</dbReference>
<sequence>MKNLNKFRSYFFAATVAISSFAFTSCDDDNDPEPEVIVEARGLYDQKGVFVLNEGNYGYPTSSISFQSDSANHKVVNNIFSKANADRPLGDVLMDMDLVGDRAYLTVNNSNKIEIVNAYTFKTEAVIENLKQPRFFAALNEDKAYVTEWIKYGEPGQVSVIDLKTNKVIKSIPVGPVPEELYIANGKVYVAVSGSNVVAVINTATDTKEADIELTDRPSSLELDQNNRLWVLSGGRVVYNDDFSAVDYTKTTPGSLSSINTSTNAVISTLVFPSNQSSPSNLTINGAGNKLYFNYSGSTFAQDVNASTISTTSIINKSFYGMDVDPETGYIYGAEQSFTGNGTVFVYRPDGTQVTSFVAGIGPNGFRFR</sequence>
<dbReference type="RefSeq" id="WP_377530162.1">
    <property type="nucleotide sequence ID" value="NZ_JBHTLD010000177.1"/>
</dbReference>
<organism evidence="2 3">
    <name type="scientific">Pontibacter rugosus</name>
    <dbReference type="NCBI Taxonomy" id="1745966"/>
    <lineage>
        <taxon>Bacteria</taxon>
        <taxon>Pseudomonadati</taxon>
        <taxon>Bacteroidota</taxon>
        <taxon>Cytophagia</taxon>
        <taxon>Cytophagales</taxon>
        <taxon>Hymenobacteraceae</taxon>
        <taxon>Pontibacter</taxon>
    </lineage>
</organism>
<evidence type="ECO:0000256" key="1">
    <source>
        <dbReference type="SAM" id="SignalP"/>
    </source>
</evidence>
<keyword evidence="3" id="KW-1185">Reference proteome</keyword>
<dbReference type="EMBL" id="JBHTLD010000177">
    <property type="protein sequence ID" value="MFD1187811.1"/>
    <property type="molecule type" value="Genomic_DNA"/>
</dbReference>
<dbReference type="PROSITE" id="PS51257">
    <property type="entry name" value="PROKAR_LIPOPROTEIN"/>
    <property type="match status" value="1"/>
</dbReference>